<proteinExistence type="predicted"/>
<dbReference type="Proteomes" id="UP000616201">
    <property type="component" value="Unassembled WGS sequence"/>
</dbReference>
<keyword evidence="2" id="KW-1185">Reference proteome</keyword>
<gene>
    <name evidence="1" type="ORF">C4F49_02565</name>
</gene>
<name>A0A928UXU3_9SPHI</name>
<dbReference type="AlphaFoldDB" id="A0A928UXU3"/>
<accession>A0A928UXU3</accession>
<dbReference type="EMBL" id="PRDK01000001">
    <property type="protein sequence ID" value="MBE8712564.1"/>
    <property type="molecule type" value="Genomic_DNA"/>
</dbReference>
<reference evidence="1" key="1">
    <citation type="submission" date="2018-02" db="EMBL/GenBank/DDBJ databases">
        <authorList>
            <person name="Vasarhelyi B.M."/>
            <person name="Deshmukh S."/>
            <person name="Balint B."/>
            <person name="Kukolya J."/>
        </authorList>
    </citation>
    <scope>NUCLEOTIDE SEQUENCE</scope>
    <source>
        <strain evidence="1">KB22</strain>
    </source>
</reference>
<protein>
    <submittedName>
        <fullName evidence="1">Uncharacterized protein</fullName>
    </submittedName>
</protein>
<sequence>MLTNEKLIALGFERCEWEDEGEHFVDHKIQKGNVVIEISNLEKVEVTTKGNYIELPKVDNDQKLEQLLNLLS</sequence>
<organism evidence="1 2">
    <name type="scientific">Sphingobacterium hungaricum</name>
    <dbReference type="NCBI Taxonomy" id="2082723"/>
    <lineage>
        <taxon>Bacteria</taxon>
        <taxon>Pseudomonadati</taxon>
        <taxon>Bacteroidota</taxon>
        <taxon>Sphingobacteriia</taxon>
        <taxon>Sphingobacteriales</taxon>
        <taxon>Sphingobacteriaceae</taxon>
        <taxon>Sphingobacterium</taxon>
    </lineage>
</organism>
<evidence type="ECO:0000313" key="1">
    <source>
        <dbReference type="EMBL" id="MBE8712564.1"/>
    </source>
</evidence>
<evidence type="ECO:0000313" key="2">
    <source>
        <dbReference type="Proteomes" id="UP000616201"/>
    </source>
</evidence>
<comment type="caution">
    <text evidence="1">The sequence shown here is derived from an EMBL/GenBank/DDBJ whole genome shotgun (WGS) entry which is preliminary data.</text>
</comment>
<dbReference type="RefSeq" id="WP_196934894.1">
    <property type="nucleotide sequence ID" value="NZ_MU158698.1"/>
</dbReference>